<dbReference type="InterPro" id="IPR052549">
    <property type="entry name" value="SpmB"/>
</dbReference>
<dbReference type="AlphaFoldDB" id="A0A1I0CGY0"/>
<keyword evidence="1" id="KW-0812">Transmembrane</keyword>
<reference evidence="3" key="1">
    <citation type="submission" date="2016-10" db="EMBL/GenBank/DDBJ databases">
        <authorList>
            <person name="Varghese N."/>
            <person name="Submissions S."/>
        </authorList>
    </citation>
    <scope>NUCLEOTIDE SEQUENCE [LARGE SCALE GENOMIC DNA]</scope>
    <source>
        <strain evidence="3">DSM 1551</strain>
    </source>
</reference>
<name>A0A1I0CGY0_9FIRM</name>
<dbReference type="PANTHER" id="PTHR35793:SF2">
    <property type="entry name" value="INNER MEMBRANE PROTEIN YJIG"/>
    <property type="match status" value="1"/>
</dbReference>
<organism evidence="2 3">
    <name type="scientific">Thomasclavelia cocleata</name>
    <dbReference type="NCBI Taxonomy" id="69824"/>
    <lineage>
        <taxon>Bacteria</taxon>
        <taxon>Bacillati</taxon>
        <taxon>Bacillota</taxon>
        <taxon>Erysipelotrichia</taxon>
        <taxon>Erysipelotrichales</taxon>
        <taxon>Coprobacillaceae</taxon>
        <taxon>Thomasclavelia</taxon>
    </lineage>
</organism>
<dbReference type="GO" id="GO:0005886">
    <property type="term" value="C:plasma membrane"/>
    <property type="evidence" value="ECO:0007669"/>
    <property type="project" value="TreeGrafter"/>
</dbReference>
<evidence type="ECO:0000313" key="2">
    <source>
        <dbReference type="EMBL" id="SET18412.1"/>
    </source>
</evidence>
<dbReference type="EMBL" id="FOIN01000003">
    <property type="protein sequence ID" value="SET18412.1"/>
    <property type="molecule type" value="Genomic_DNA"/>
</dbReference>
<dbReference type="OrthoDB" id="9805623at2"/>
<accession>A0A1I0CGY0</accession>
<gene>
    <name evidence="2" type="ORF">SAMN04489758_10330</name>
</gene>
<keyword evidence="1" id="KW-1133">Transmembrane helix</keyword>
<feature type="transmembrane region" description="Helical" evidence="1">
    <location>
        <begin position="71"/>
        <end position="91"/>
    </location>
</feature>
<feature type="transmembrane region" description="Helical" evidence="1">
    <location>
        <begin position="43"/>
        <end position="64"/>
    </location>
</feature>
<keyword evidence="1" id="KW-0472">Membrane</keyword>
<evidence type="ECO:0000313" key="3">
    <source>
        <dbReference type="Proteomes" id="UP000198558"/>
    </source>
</evidence>
<evidence type="ECO:0000256" key="1">
    <source>
        <dbReference type="SAM" id="Phobius"/>
    </source>
</evidence>
<feature type="transmembrane region" description="Helical" evidence="1">
    <location>
        <begin position="111"/>
        <end position="136"/>
    </location>
</feature>
<dbReference type="RefSeq" id="WP_092352072.1">
    <property type="nucleotide sequence ID" value="NZ_CANSQN010000030.1"/>
</dbReference>
<dbReference type="GeneID" id="78287491"/>
<sequence>MDSIILIIILIALIESAFKKVDIFNEFIEGVKEGSKLLMTLFPTMMAFTLWVTCFQSCGIINILELFFKNIFQFLNIPIDIFMMMIVRPFSSNGSLTVLNNVFLKFGVDHPYSILGSIIQTGSDTTFYVVTLYFGSIKLQNNRYALKLGLWLDIIACLLAIICFLLFIN</sequence>
<dbReference type="PANTHER" id="PTHR35793">
    <property type="entry name" value="INNER MEMBRANE PROTEIN YJIG"/>
    <property type="match status" value="1"/>
</dbReference>
<protein>
    <submittedName>
        <fullName evidence="2">Spore maturation protein B</fullName>
    </submittedName>
</protein>
<feature type="transmembrane region" description="Helical" evidence="1">
    <location>
        <begin position="148"/>
        <end position="168"/>
    </location>
</feature>
<dbReference type="Proteomes" id="UP000198558">
    <property type="component" value="Unassembled WGS sequence"/>
</dbReference>
<keyword evidence="3" id="KW-1185">Reference proteome</keyword>
<proteinExistence type="predicted"/>